<reference evidence="1" key="1">
    <citation type="submission" date="2021-02" db="EMBL/GenBank/DDBJ databases">
        <authorList>
            <person name="Cremers G."/>
            <person name="Picone N."/>
        </authorList>
    </citation>
    <scope>NUCLEOTIDE SEQUENCE</scope>
    <source>
        <strain evidence="1">PQ17</strain>
    </source>
</reference>
<keyword evidence="2" id="KW-1185">Reference proteome</keyword>
<organism evidence="1 2">
    <name type="scientific">Candidatus Methylacidithermus pantelleriae</name>
    <dbReference type="NCBI Taxonomy" id="2744239"/>
    <lineage>
        <taxon>Bacteria</taxon>
        <taxon>Pseudomonadati</taxon>
        <taxon>Verrucomicrobiota</taxon>
        <taxon>Methylacidiphilae</taxon>
        <taxon>Methylacidiphilales</taxon>
        <taxon>Methylacidiphilaceae</taxon>
        <taxon>Candidatus Methylacidithermus</taxon>
    </lineage>
</organism>
<evidence type="ECO:0000313" key="1">
    <source>
        <dbReference type="EMBL" id="CAF0697222.1"/>
    </source>
</evidence>
<dbReference type="AlphaFoldDB" id="A0A8J2BMT9"/>
<protein>
    <submittedName>
        <fullName evidence="1">Uncharacterized protein</fullName>
    </submittedName>
</protein>
<dbReference type="RefSeq" id="WP_214096320.1">
    <property type="nucleotide sequence ID" value="NZ_CAJNOB010000014.1"/>
</dbReference>
<dbReference type="Proteomes" id="UP000663859">
    <property type="component" value="Unassembled WGS sequence"/>
</dbReference>
<proteinExistence type="predicted"/>
<dbReference type="EMBL" id="CAJNOB010000014">
    <property type="protein sequence ID" value="CAF0697222.1"/>
    <property type="molecule type" value="Genomic_DNA"/>
</dbReference>
<gene>
    <name evidence="1" type="ORF">MPNT_210013</name>
</gene>
<accession>A0A8J2BMT9</accession>
<comment type="caution">
    <text evidence="1">The sequence shown here is derived from an EMBL/GenBank/DDBJ whole genome shotgun (WGS) entry which is preliminary data.</text>
</comment>
<evidence type="ECO:0000313" key="2">
    <source>
        <dbReference type="Proteomes" id="UP000663859"/>
    </source>
</evidence>
<name>A0A8J2BMT9_9BACT</name>
<sequence>MLTGADGAHLLAGLPLVADVRDVFHSDPMASASIAAWTMTLLVSGWMCRTRPHFFWESYGSFCLALWLPLDGRQRHRARERSRLPHNFPAAKDFASAYRGDVLLPDIYTQHGAGGHSLPIFRFDDEV</sequence>